<organism evidence="1 2">
    <name type="scientific">Bhargavaea ginsengi</name>
    <dbReference type="NCBI Taxonomy" id="426757"/>
    <lineage>
        <taxon>Bacteria</taxon>
        <taxon>Bacillati</taxon>
        <taxon>Bacillota</taxon>
        <taxon>Bacilli</taxon>
        <taxon>Bacillales</taxon>
        <taxon>Caryophanaceae</taxon>
        <taxon>Bhargavaea</taxon>
    </lineage>
</organism>
<protein>
    <submittedName>
        <fullName evidence="1">Uncharacterized protein</fullName>
    </submittedName>
</protein>
<dbReference type="Proteomes" id="UP000199200">
    <property type="component" value="Unassembled WGS sequence"/>
</dbReference>
<dbReference type="EMBL" id="FNZF01000001">
    <property type="protein sequence ID" value="SEI89216.1"/>
    <property type="molecule type" value="Genomic_DNA"/>
</dbReference>
<reference evidence="2" key="1">
    <citation type="submission" date="2016-10" db="EMBL/GenBank/DDBJ databases">
        <authorList>
            <person name="Varghese N."/>
            <person name="Submissions S."/>
        </authorList>
    </citation>
    <scope>NUCLEOTIDE SEQUENCE [LARGE SCALE GENOMIC DNA]</scope>
    <source>
        <strain evidence="2">CGMCC 1.6763</strain>
    </source>
</reference>
<dbReference type="STRING" id="426757.SAMN04488127_0722"/>
<gene>
    <name evidence="1" type="ORF">SAMN04488127_0722</name>
</gene>
<name>A0A1H6UCA7_9BACL</name>
<dbReference type="OrthoDB" id="2452108at2"/>
<sequence>MKRGMRYSDFLEALDKEQNYLQNGGTSYRRQTAAMARDLASINDGLAQFLNRQELVRQVRTSYPLADEERIQDVAKMLNVVAKNVYLRSNVSDEAAAYVRSRKARRKPLTLMKHE</sequence>
<proteinExistence type="predicted"/>
<dbReference type="RefSeq" id="WP_092050012.1">
    <property type="nucleotide sequence ID" value="NZ_FNZF01000001.1"/>
</dbReference>
<evidence type="ECO:0000313" key="1">
    <source>
        <dbReference type="EMBL" id="SEI89216.1"/>
    </source>
</evidence>
<keyword evidence="2" id="KW-1185">Reference proteome</keyword>
<evidence type="ECO:0000313" key="2">
    <source>
        <dbReference type="Proteomes" id="UP000199200"/>
    </source>
</evidence>
<dbReference type="AlphaFoldDB" id="A0A1H6UCA7"/>
<accession>A0A1H6UCA7</accession>